<proteinExistence type="predicted"/>
<reference evidence="1" key="1">
    <citation type="submission" date="2021-01" db="EMBL/GenBank/DDBJ databases">
        <title>Chromosome-level genome assembly of a human fungal pathogen reveals clustering of transcriptionally co-regulated genes.</title>
        <authorList>
            <person name="Voorhies M."/>
            <person name="Cohen S."/>
            <person name="Shea T.P."/>
            <person name="Petrus S."/>
            <person name="Munoz J.F."/>
            <person name="Poplawski S."/>
            <person name="Goldman W.E."/>
            <person name="Michael T."/>
            <person name="Cuomo C.A."/>
            <person name="Sil A."/>
            <person name="Beyhan S."/>
        </authorList>
    </citation>
    <scope>NUCLEOTIDE SEQUENCE</scope>
    <source>
        <strain evidence="1">WU24</strain>
    </source>
</reference>
<dbReference type="AlphaFoldDB" id="A0A8A1MFK7"/>
<dbReference type="Gene3D" id="3.30.420.10">
    <property type="entry name" value="Ribonuclease H-like superfamily/Ribonuclease H"/>
    <property type="match status" value="1"/>
</dbReference>
<organism evidence="1 2">
    <name type="scientific">Ajellomyces capsulatus</name>
    <name type="common">Darling's disease fungus</name>
    <name type="synonym">Histoplasma capsulatum</name>
    <dbReference type="NCBI Taxonomy" id="5037"/>
    <lineage>
        <taxon>Eukaryota</taxon>
        <taxon>Fungi</taxon>
        <taxon>Dikarya</taxon>
        <taxon>Ascomycota</taxon>
        <taxon>Pezizomycotina</taxon>
        <taxon>Eurotiomycetes</taxon>
        <taxon>Eurotiomycetidae</taxon>
        <taxon>Onygenales</taxon>
        <taxon>Ajellomycetaceae</taxon>
        <taxon>Histoplasma</taxon>
    </lineage>
</organism>
<evidence type="ECO:0008006" key="3">
    <source>
        <dbReference type="Google" id="ProtNLM"/>
    </source>
</evidence>
<dbReference type="SUPFAM" id="SSF53098">
    <property type="entry name" value="Ribonuclease H-like"/>
    <property type="match status" value="1"/>
</dbReference>
<dbReference type="InterPro" id="IPR036397">
    <property type="entry name" value="RNaseH_sf"/>
</dbReference>
<evidence type="ECO:0000313" key="1">
    <source>
        <dbReference type="EMBL" id="QSS63453.1"/>
    </source>
</evidence>
<dbReference type="OrthoDB" id="26838at2759"/>
<accession>A0A8A1MFK7</accession>
<dbReference type="VEuPathDB" id="FungiDB:I7I51_00511"/>
<sequence>MLQKQLRHLAEAVLFIIFTMRSDPATPNIKLVDSLSTLHELLENLRLIPKSSPPFFVDLEGINLGRSGSISILSLYAVHKGITYLVDVYKLGKAAFSSPQPGQNTSLQGIMESPTIKKVMFDVRNESDALFSHYNIHLDGIQDLQLMELATRSGSKKYVADKSQKGGMEKTQGREIRDYCAGDVSQLPGLYNTYERKMSPTWRTKVQNATNGRIRLSQKPEYDGQASDKVLGPWTEDCSKDWHALFDEWEDNDFLDNLRYDEQFDNMAYDGWDDYPDTARDCIGWEEDMIKNGSPL</sequence>
<dbReference type="PANTHER" id="PTHR43040:SF1">
    <property type="entry name" value="RIBONUCLEASE D"/>
    <property type="match status" value="1"/>
</dbReference>
<dbReference type="EMBL" id="CP069114">
    <property type="protein sequence ID" value="QSS63453.1"/>
    <property type="molecule type" value="Genomic_DNA"/>
</dbReference>
<evidence type="ECO:0000313" key="2">
    <source>
        <dbReference type="Proteomes" id="UP000663671"/>
    </source>
</evidence>
<dbReference type="InterPro" id="IPR012337">
    <property type="entry name" value="RNaseH-like_sf"/>
</dbReference>
<dbReference type="Proteomes" id="UP000663671">
    <property type="component" value="Chromosome 1"/>
</dbReference>
<dbReference type="PANTHER" id="PTHR43040">
    <property type="entry name" value="RIBONUCLEASE D"/>
    <property type="match status" value="1"/>
</dbReference>
<dbReference type="GO" id="GO:0003676">
    <property type="term" value="F:nucleic acid binding"/>
    <property type="evidence" value="ECO:0007669"/>
    <property type="project" value="InterPro"/>
</dbReference>
<protein>
    <recommendedName>
        <fullName evidence="3">3'-5' exonuclease domain-containing protein</fullName>
    </recommendedName>
</protein>
<name>A0A8A1MFK7_AJECA</name>
<gene>
    <name evidence="1" type="ORF">I7I51_00511</name>
</gene>